<dbReference type="InterPro" id="IPR022238">
    <property type="entry name" value="Bud23_C"/>
</dbReference>
<feature type="domain" description="18S rRNA (guanine(1575)-N(7))-methyltransferase Bud23 C-terminal" evidence="4">
    <location>
        <begin position="385"/>
        <end position="428"/>
    </location>
</feature>
<dbReference type="Proteomes" id="UP000003163">
    <property type="component" value="Unassembled WGS sequence"/>
</dbReference>
<keyword evidence="3" id="KW-0949">S-adenosyl-L-methionine</keyword>
<organism evidence="5 6">
    <name type="scientific">Edhazardia aedis (strain USNM 41457)</name>
    <name type="common">Microsporidian parasite</name>
    <dbReference type="NCBI Taxonomy" id="1003232"/>
    <lineage>
        <taxon>Eukaryota</taxon>
        <taxon>Fungi</taxon>
        <taxon>Fungi incertae sedis</taxon>
        <taxon>Microsporidia</taxon>
        <taxon>Edhazardia</taxon>
    </lineage>
</organism>
<dbReference type="Gene3D" id="3.40.50.150">
    <property type="entry name" value="Vaccinia Virus protein VP39"/>
    <property type="match status" value="2"/>
</dbReference>
<gene>
    <name evidence="5" type="ORF">EDEG_00198</name>
</gene>
<dbReference type="InterPro" id="IPR039769">
    <property type="entry name" value="Bud23-like"/>
</dbReference>
<dbReference type="GO" id="GO:0070476">
    <property type="term" value="P:rRNA (guanine-N7)-methylation"/>
    <property type="evidence" value="ECO:0007669"/>
    <property type="project" value="InterPro"/>
</dbReference>
<keyword evidence="2" id="KW-0808">Transferase</keyword>
<keyword evidence="1" id="KW-0489">Methyltransferase</keyword>
<evidence type="ECO:0000256" key="3">
    <source>
        <dbReference type="ARBA" id="ARBA00022691"/>
    </source>
</evidence>
<name>J9D6W4_EDHAE</name>
<evidence type="ECO:0000256" key="1">
    <source>
        <dbReference type="ARBA" id="ARBA00022603"/>
    </source>
</evidence>
<evidence type="ECO:0000259" key="4">
    <source>
        <dbReference type="Pfam" id="PF12589"/>
    </source>
</evidence>
<evidence type="ECO:0000256" key="2">
    <source>
        <dbReference type="ARBA" id="ARBA00022679"/>
    </source>
</evidence>
<accession>J9D6W4</accession>
<dbReference type="AlphaFoldDB" id="J9D6W4"/>
<dbReference type="InParanoid" id="J9D6W4"/>
<reference evidence="5 6" key="1">
    <citation type="submission" date="2011-08" db="EMBL/GenBank/DDBJ databases">
        <authorList>
            <person name="Liu Z.J."/>
            <person name="Shi F.L."/>
            <person name="Lu J.Q."/>
            <person name="Li M."/>
            <person name="Wang Z.L."/>
        </authorList>
    </citation>
    <scope>NUCLEOTIDE SEQUENCE [LARGE SCALE GENOMIC DNA]</scope>
    <source>
        <strain evidence="5 6">USNM 41457</strain>
    </source>
</reference>
<protein>
    <recommendedName>
        <fullName evidence="4">18S rRNA (guanine(1575)-N(7))-methyltransferase Bud23 C-terminal domain-containing protein</fullName>
    </recommendedName>
</protein>
<sequence length="434" mass="50159">MPKPENQAVPPEIFYENAHKYSKSSRMNYIQAVISDKALDILIENKRNGPKLFLDLGCGTGICGKSISERGHYWIGCDISNDMLMQVPLNYISDSDVQEDRENMDILQTNKIDNSTRFHNDVVRSGILYNLNDKEHTSNDNNTFIDTSSVDSTGSRDNNIQGHNDFSALKSVLVYDNSNKTNEVTLNIPKKNTNDHLIAKVCDITENAYQTNHTNSIDKKNLANLEFADMGFVNINYENRIVPENMNDVISDQFQSSSDENIEYSSHMIPNNDCTPISLFHLDISKNLPFNHSTFDYIISISCIQWLFQNRSLTDARLTFRNLFYNCKFILKIDGSAIFQFYNSKYKEHDRILLEESQKVGFFSEFVITGEGRNTKKFLLLRCSRESKKRIKLPNKNFKQKNIIKWKNRTKNKGLKVPNESKYTGRTRCKKFFK</sequence>
<evidence type="ECO:0000313" key="5">
    <source>
        <dbReference type="EMBL" id="EJW03516.1"/>
    </source>
</evidence>
<comment type="caution">
    <text evidence="5">The sequence shown here is derived from an EMBL/GenBank/DDBJ whole genome shotgun (WGS) entry which is preliminary data.</text>
</comment>
<reference evidence="6" key="2">
    <citation type="submission" date="2015-07" db="EMBL/GenBank/DDBJ databases">
        <title>Contrasting host-pathogen interactions and genome evolution in two generalist and specialist microsporidian pathogens of mosquitoes.</title>
        <authorList>
            <consortium name="The Broad Institute Genomics Platform"/>
            <consortium name="The Broad Institute Genome Sequencing Center for Infectious Disease"/>
            <person name="Cuomo C.A."/>
            <person name="Sanscrainte N.D."/>
            <person name="Goldberg J.M."/>
            <person name="Heiman D."/>
            <person name="Young S."/>
            <person name="Zeng Q."/>
            <person name="Becnel J.J."/>
            <person name="Birren B.W."/>
        </authorList>
    </citation>
    <scope>NUCLEOTIDE SEQUENCE [LARGE SCALE GENOMIC DNA]</scope>
    <source>
        <strain evidence="6">USNM 41457</strain>
    </source>
</reference>
<dbReference type="SUPFAM" id="SSF53335">
    <property type="entry name" value="S-adenosyl-L-methionine-dependent methyltransferases"/>
    <property type="match status" value="1"/>
</dbReference>
<dbReference type="EMBL" id="AFBI03000002">
    <property type="protein sequence ID" value="EJW03516.1"/>
    <property type="molecule type" value="Genomic_DNA"/>
</dbReference>
<dbReference type="OrthoDB" id="2877at2759"/>
<evidence type="ECO:0000313" key="6">
    <source>
        <dbReference type="Proteomes" id="UP000003163"/>
    </source>
</evidence>
<dbReference type="STRING" id="1003232.J9D6W4"/>
<dbReference type="InterPro" id="IPR029063">
    <property type="entry name" value="SAM-dependent_MTases_sf"/>
</dbReference>
<dbReference type="PANTHER" id="PTHR12734:SF0">
    <property type="entry name" value="18S RRNA (GUANINE-N(7))-METHYLTRANSFERASE-RELATED"/>
    <property type="match status" value="1"/>
</dbReference>
<proteinExistence type="predicted"/>
<dbReference type="Pfam" id="PF12589">
    <property type="entry name" value="WBS_methylT"/>
    <property type="match status" value="1"/>
</dbReference>
<dbReference type="FunCoup" id="J9D6W4">
    <property type="interactions" value="203"/>
</dbReference>
<dbReference type="PANTHER" id="PTHR12734">
    <property type="entry name" value="METHYLTRANSFERASE-RELATED"/>
    <property type="match status" value="1"/>
</dbReference>
<dbReference type="GO" id="GO:0016435">
    <property type="term" value="F:rRNA (guanine) methyltransferase activity"/>
    <property type="evidence" value="ECO:0007669"/>
    <property type="project" value="InterPro"/>
</dbReference>
<keyword evidence="6" id="KW-1185">Reference proteome</keyword>
<dbReference type="VEuPathDB" id="MicrosporidiaDB:EDEG_00198"/>
<dbReference type="HOGENOM" id="CLU_631657_0_0_1"/>
<dbReference type="GO" id="GO:0005730">
    <property type="term" value="C:nucleolus"/>
    <property type="evidence" value="ECO:0007669"/>
    <property type="project" value="TreeGrafter"/>
</dbReference>